<organism evidence="9 10">
    <name type="scientific">Tilletia caries</name>
    <name type="common">wheat bunt fungus</name>
    <dbReference type="NCBI Taxonomy" id="13290"/>
    <lineage>
        <taxon>Eukaryota</taxon>
        <taxon>Fungi</taxon>
        <taxon>Dikarya</taxon>
        <taxon>Basidiomycota</taxon>
        <taxon>Ustilaginomycotina</taxon>
        <taxon>Exobasidiomycetes</taxon>
        <taxon>Tilletiales</taxon>
        <taxon>Tilletiaceae</taxon>
        <taxon>Tilletia</taxon>
    </lineage>
</organism>
<accession>A0A177VGE5</accession>
<feature type="compositionally biased region" description="Basic and acidic residues" evidence="5">
    <location>
        <begin position="170"/>
        <end position="188"/>
    </location>
</feature>
<feature type="compositionally biased region" description="Low complexity" evidence="5">
    <location>
        <begin position="152"/>
        <end position="169"/>
    </location>
</feature>
<dbReference type="EMBL" id="LWDD02000831">
    <property type="protein sequence ID" value="KAE8256526.1"/>
    <property type="molecule type" value="Genomic_DNA"/>
</dbReference>
<evidence type="ECO:0000259" key="6">
    <source>
        <dbReference type="Pfam" id="PF04959"/>
    </source>
</evidence>
<keyword evidence="3" id="KW-0539">Nucleus</keyword>
<evidence type="ECO:0008006" key="12">
    <source>
        <dbReference type="Google" id="ProtNLM"/>
    </source>
</evidence>
<evidence type="ECO:0000256" key="1">
    <source>
        <dbReference type="ARBA" id="ARBA00004123"/>
    </source>
</evidence>
<feature type="compositionally biased region" description="Low complexity" evidence="5">
    <location>
        <begin position="925"/>
        <end position="939"/>
    </location>
</feature>
<dbReference type="Proteomes" id="UP000077671">
    <property type="component" value="Unassembled WGS sequence"/>
</dbReference>
<evidence type="ECO:0000313" key="8">
    <source>
        <dbReference type="EMBL" id="CAD6925076.1"/>
    </source>
</evidence>
<gene>
    <name evidence="9" type="ORF">A4X03_0g5318</name>
    <name evidence="8" type="ORF">JKIAZH3_G5637</name>
</gene>
<dbReference type="InterPro" id="IPR007042">
    <property type="entry name" value="SERRATE/Ars2_C"/>
</dbReference>
<protein>
    <recommendedName>
        <fullName evidence="12">SERRATE/Ars2 N-terminal domain-containing protein</fullName>
    </recommendedName>
</protein>
<name>A0A177VGE5_9BASI</name>
<proteinExistence type="inferred from homology"/>
<feature type="compositionally biased region" description="Low complexity" evidence="5">
    <location>
        <begin position="91"/>
        <end position="102"/>
    </location>
</feature>
<feature type="compositionally biased region" description="Low complexity" evidence="5">
    <location>
        <begin position="365"/>
        <end position="376"/>
    </location>
</feature>
<reference evidence="9" key="1">
    <citation type="submission" date="2016-04" db="EMBL/GenBank/DDBJ databases">
        <authorList>
            <person name="Nguyen H.D."/>
            <person name="Kesanakurti P."/>
            <person name="Cullis J."/>
            <person name="Levesque C.A."/>
            <person name="Hambleton S."/>
        </authorList>
    </citation>
    <scope>NUCLEOTIDE SEQUENCE</scope>
    <source>
        <strain evidence="9">DAOMC 238032</strain>
    </source>
</reference>
<dbReference type="Pfam" id="PF04959">
    <property type="entry name" value="ARS2"/>
    <property type="match status" value="1"/>
</dbReference>
<feature type="compositionally biased region" description="Basic and acidic residues" evidence="5">
    <location>
        <begin position="109"/>
        <end position="124"/>
    </location>
</feature>
<feature type="region of interest" description="Disordered" evidence="5">
    <location>
        <begin position="1"/>
        <end position="124"/>
    </location>
</feature>
<feature type="compositionally biased region" description="Basic and acidic residues" evidence="5">
    <location>
        <begin position="592"/>
        <end position="607"/>
    </location>
</feature>
<feature type="region of interest" description="Disordered" evidence="5">
    <location>
        <begin position="1003"/>
        <end position="1148"/>
    </location>
</feature>
<evidence type="ECO:0000256" key="5">
    <source>
        <dbReference type="SAM" id="MobiDB-lite"/>
    </source>
</evidence>
<feature type="region of interest" description="Disordered" evidence="5">
    <location>
        <begin position="147"/>
        <end position="210"/>
    </location>
</feature>
<keyword evidence="4" id="KW-0175">Coiled coil</keyword>
<dbReference type="AlphaFoldDB" id="A0A177VGE5"/>
<dbReference type="GO" id="GO:0031047">
    <property type="term" value="P:regulatory ncRNA-mediated gene silencing"/>
    <property type="evidence" value="ECO:0007669"/>
    <property type="project" value="UniProtKB-ARBA"/>
</dbReference>
<evidence type="ECO:0000259" key="7">
    <source>
        <dbReference type="Pfam" id="PF12066"/>
    </source>
</evidence>
<feature type="region of interest" description="Disordered" evidence="5">
    <location>
        <begin position="314"/>
        <end position="395"/>
    </location>
</feature>
<reference evidence="8" key="3">
    <citation type="submission" date="2020-10" db="EMBL/GenBank/DDBJ databases">
        <authorList>
            <person name="Sedaghatjoo S."/>
        </authorList>
    </citation>
    <scope>NUCLEOTIDE SEQUENCE</scope>
    <source>
        <strain evidence="8">AZH3</strain>
    </source>
</reference>
<evidence type="ECO:0000256" key="4">
    <source>
        <dbReference type="SAM" id="Coils"/>
    </source>
</evidence>
<comment type="caution">
    <text evidence="9">The sequence shown here is derived from an EMBL/GenBank/DDBJ whole genome shotgun (WGS) entry which is preliminary data.</text>
</comment>
<comment type="similarity">
    <text evidence="2">Belongs to the ARS2 family.</text>
</comment>
<dbReference type="InterPro" id="IPR021933">
    <property type="entry name" value="SERRATE/Ars2_N"/>
</dbReference>
<evidence type="ECO:0000256" key="3">
    <source>
        <dbReference type="ARBA" id="ARBA00023242"/>
    </source>
</evidence>
<evidence type="ECO:0000313" key="11">
    <source>
        <dbReference type="Proteomes" id="UP000836402"/>
    </source>
</evidence>
<dbReference type="InterPro" id="IPR039727">
    <property type="entry name" value="SE/Ars2"/>
</dbReference>
<keyword evidence="11" id="KW-1185">Reference proteome</keyword>
<dbReference type="EMBL" id="CAJHJG010002967">
    <property type="protein sequence ID" value="CAD6925076.1"/>
    <property type="molecule type" value="Genomic_DNA"/>
</dbReference>
<feature type="domain" description="SERRATE/Ars2 N-terminal" evidence="7">
    <location>
        <begin position="233"/>
        <end position="317"/>
    </location>
</feature>
<dbReference type="Pfam" id="PF12066">
    <property type="entry name" value="SERRATE_Ars2_N"/>
    <property type="match status" value="1"/>
</dbReference>
<reference evidence="9" key="2">
    <citation type="journal article" date="2019" name="IMA Fungus">
        <title>Genome sequencing and comparison of five Tilletia species to identify candidate genes for the detection of regulated species infecting wheat.</title>
        <authorList>
            <person name="Nguyen H.D.T."/>
            <person name="Sultana T."/>
            <person name="Kesanakurti P."/>
            <person name="Hambleton S."/>
        </authorList>
    </citation>
    <scope>NUCLEOTIDE SEQUENCE</scope>
    <source>
        <strain evidence="9">DAOMC 238032</strain>
    </source>
</reference>
<feature type="compositionally biased region" description="Low complexity" evidence="5">
    <location>
        <begin position="10"/>
        <end position="23"/>
    </location>
</feature>
<dbReference type="PANTHER" id="PTHR13165:SF0">
    <property type="entry name" value="SERRATE RNA EFFECTOR MOLECULE HOMOLOG"/>
    <property type="match status" value="1"/>
</dbReference>
<feature type="compositionally biased region" description="Basic and acidic residues" evidence="5">
    <location>
        <begin position="40"/>
        <end position="64"/>
    </location>
</feature>
<sequence>MDRSRKRARSPSADLDPSDPDGSTAYRSRWDRGPAQSRPQSDRDRERERERRRAALDPDQERYQQRSGSPGYEAWLDEQETIVYEHERNPATSGAGTTLSSSEGDWADESDRGRDRASMAAREVHDRAALVRRISDRIVSANGSSIDRYVPSYAGAGSSNMASSSPSSMRRYDESDSRDGRDRERGRAVESSTSLLSTPTRSHEPARDPLDEESLLSFKAFCTFVRMHDSSVTRETTTPELYEKHQAYKREFNRRAIERFWREHRHEAWFRERYGLEEDLVLARKERRRKGREGRKETWLRELRSGLLDPITFDAEDAPGPALQQRLMPSDSSASIRTTATAISLPTPSSGSASSPTGDQPADISSASGFASSWSSIDVGGGGPSGSSATSRPTSYGLTPVIQELTFRRHGIQPSAEKDLVQIPPEPTQILLMGLPTTLARKDVDAVFEGEPGFRYVAYGEVNALKRWTRIAWVMFEEGTDVRDVVKRLDKSQAGDFPLSMSVVDRAATGRRRVVPEYSNSIERLTKDLDQAKRIVATFEADDRELFADLLTPASAVKDTTTTTATATTVNVTDNAESSSKPDVPVVSAAANDREPNSERDRRRRMDDDDDDGRPRNRNPSGPEEVKAEPSGGLVQDDATGSDGPSRTKPLVTSERPSTEWLDVSAAYEVEKRCQTLGLGMDVLETLPEDNEEHLEKRRQVLKKHLDLLIDLLRVVYHCDYYLGASCDFPEELVRRVPRHVRKVPVPWTNFESPRDHTNDESWAKNVDLKANLLVGARGIDVEEHGGKNVEKILLKAAEPYVQEESLEKFRCSAPLNDAVCHKAFKAALFVQKHVMNKHRAVLDAAVGDEVKEALELNQLALDPGRVQLARISDYAAHGNGHSGSQSAYNSPSARSASSPSEYRRHGNESSGTPLSHRLSGSGSGHHPGINGNGNIMNMGMGGPSNGGGMNLAGPQFGFPGGPPPIVAQQMAAIAAMQFGMPLNPAMIAAMAAAGMKEMARNMGMGNGPPGQGPMGSGGSNGNGGHLPNGGVGGAAGLSSHPLMNGANRPRNSTGSPRVGPGAGSLLPSASGAGLPARPQLGQPRTSMDSEGLGADGSMQPPPAKRAALEPLPTPPSGPDPRARRSQRSYEDLDGAAASGEGDVQLQY</sequence>
<dbReference type="Proteomes" id="UP000836402">
    <property type="component" value="Unassembled WGS sequence"/>
</dbReference>
<dbReference type="GO" id="GO:0016604">
    <property type="term" value="C:nuclear body"/>
    <property type="evidence" value="ECO:0007669"/>
    <property type="project" value="TreeGrafter"/>
</dbReference>
<dbReference type="PANTHER" id="PTHR13165">
    <property type="entry name" value="ARSENITE-RESISTANCE PROTEIN 2"/>
    <property type="match status" value="1"/>
</dbReference>
<feature type="compositionally biased region" description="Low complexity" evidence="5">
    <location>
        <begin position="344"/>
        <end position="358"/>
    </location>
</feature>
<feature type="compositionally biased region" description="Low complexity" evidence="5">
    <location>
        <begin position="887"/>
        <end position="901"/>
    </location>
</feature>
<evidence type="ECO:0000256" key="2">
    <source>
        <dbReference type="ARBA" id="ARBA00005407"/>
    </source>
</evidence>
<feature type="compositionally biased region" description="Polar residues" evidence="5">
    <location>
        <begin position="330"/>
        <end position="342"/>
    </location>
</feature>
<feature type="compositionally biased region" description="Gly residues" evidence="5">
    <location>
        <begin position="1005"/>
        <end position="1036"/>
    </location>
</feature>
<feature type="region of interest" description="Disordered" evidence="5">
    <location>
        <begin position="568"/>
        <end position="658"/>
    </location>
</feature>
<comment type="subcellular location">
    <subcellularLocation>
        <location evidence="1">Nucleus</location>
    </subcellularLocation>
</comment>
<feature type="region of interest" description="Disordered" evidence="5">
    <location>
        <begin position="880"/>
        <end position="942"/>
    </location>
</feature>
<dbReference type="GO" id="GO:0016070">
    <property type="term" value="P:RNA metabolic process"/>
    <property type="evidence" value="ECO:0007669"/>
    <property type="project" value="UniProtKB-ARBA"/>
</dbReference>
<evidence type="ECO:0000313" key="9">
    <source>
        <dbReference type="EMBL" id="KAE8256526.1"/>
    </source>
</evidence>
<feature type="coiled-coil region" evidence="4">
    <location>
        <begin position="515"/>
        <end position="542"/>
    </location>
</feature>
<feature type="domain" description="SERRATE/Ars2 C-terminal" evidence="6">
    <location>
        <begin position="761"/>
        <end position="935"/>
    </location>
</feature>
<evidence type="ECO:0000313" key="10">
    <source>
        <dbReference type="Proteomes" id="UP000077671"/>
    </source>
</evidence>
<feature type="compositionally biased region" description="Low complexity" evidence="5">
    <location>
        <begin position="386"/>
        <end position="395"/>
    </location>
</feature>